<proteinExistence type="predicted"/>
<feature type="compositionally biased region" description="Basic and acidic residues" evidence="1">
    <location>
        <begin position="234"/>
        <end position="248"/>
    </location>
</feature>
<comment type="caution">
    <text evidence="2">The sequence shown here is derived from an EMBL/GenBank/DDBJ whole genome shotgun (WGS) entry which is preliminary data.</text>
</comment>
<name>A0AA40A7E8_9PEZI</name>
<keyword evidence="3" id="KW-1185">Reference proteome</keyword>
<dbReference type="PANTHER" id="PTHR38166">
    <property type="entry name" value="C2H2-TYPE DOMAIN-CONTAINING PROTEIN-RELATED"/>
    <property type="match status" value="1"/>
</dbReference>
<organism evidence="2 3">
    <name type="scientific">Lasiosphaeris hirsuta</name>
    <dbReference type="NCBI Taxonomy" id="260670"/>
    <lineage>
        <taxon>Eukaryota</taxon>
        <taxon>Fungi</taxon>
        <taxon>Dikarya</taxon>
        <taxon>Ascomycota</taxon>
        <taxon>Pezizomycotina</taxon>
        <taxon>Sordariomycetes</taxon>
        <taxon>Sordariomycetidae</taxon>
        <taxon>Sordariales</taxon>
        <taxon>Lasiosphaeriaceae</taxon>
        <taxon>Lasiosphaeris</taxon>
    </lineage>
</organism>
<evidence type="ECO:0000313" key="2">
    <source>
        <dbReference type="EMBL" id="KAK0710696.1"/>
    </source>
</evidence>
<evidence type="ECO:0000313" key="3">
    <source>
        <dbReference type="Proteomes" id="UP001172102"/>
    </source>
</evidence>
<feature type="region of interest" description="Disordered" evidence="1">
    <location>
        <begin position="1"/>
        <end position="43"/>
    </location>
</feature>
<feature type="region of interest" description="Disordered" evidence="1">
    <location>
        <begin position="234"/>
        <end position="254"/>
    </location>
</feature>
<accession>A0AA40A7E8</accession>
<dbReference type="EMBL" id="JAUKUA010000005">
    <property type="protein sequence ID" value="KAK0710696.1"/>
    <property type="molecule type" value="Genomic_DNA"/>
</dbReference>
<reference evidence="2" key="1">
    <citation type="submission" date="2023-06" db="EMBL/GenBank/DDBJ databases">
        <title>Genome-scale phylogeny and comparative genomics of the fungal order Sordariales.</title>
        <authorList>
            <consortium name="Lawrence Berkeley National Laboratory"/>
            <person name="Hensen N."/>
            <person name="Bonometti L."/>
            <person name="Westerberg I."/>
            <person name="Brannstrom I.O."/>
            <person name="Guillou S."/>
            <person name="Cros-Aarteil S."/>
            <person name="Calhoun S."/>
            <person name="Haridas S."/>
            <person name="Kuo A."/>
            <person name="Mondo S."/>
            <person name="Pangilinan J."/>
            <person name="Riley R."/>
            <person name="Labutti K."/>
            <person name="Andreopoulos B."/>
            <person name="Lipzen A."/>
            <person name="Chen C."/>
            <person name="Yanf M."/>
            <person name="Daum C."/>
            <person name="Ng V."/>
            <person name="Clum A."/>
            <person name="Steindorff A."/>
            <person name="Ohm R."/>
            <person name="Martin F."/>
            <person name="Silar P."/>
            <person name="Natvig D."/>
            <person name="Lalanne C."/>
            <person name="Gautier V."/>
            <person name="Ament-Velasquez S.L."/>
            <person name="Kruys A."/>
            <person name="Hutchinson M.I."/>
            <person name="Powell A.J."/>
            <person name="Barry K."/>
            <person name="Miller A.N."/>
            <person name="Grigoriev I.V."/>
            <person name="Debuchy R."/>
            <person name="Gladieux P."/>
            <person name="Thoren M.H."/>
            <person name="Johannesson H."/>
        </authorList>
    </citation>
    <scope>NUCLEOTIDE SEQUENCE</scope>
    <source>
        <strain evidence="2">SMH4607-1</strain>
    </source>
</reference>
<gene>
    <name evidence="2" type="ORF">B0H67DRAFT_583237</name>
</gene>
<dbReference type="AlphaFoldDB" id="A0AA40A7E8"/>
<feature type="compositionally biased region" description="Pro residues" evidence="1">
    <location>
        <begin position="20"/>
        <end position="34"/>
    </location>
</feature>
<sequence length="517" mass="58121">MSFHRLRQKGRIEPASKIPSPKPIKPATEPPLPDPASLQSQHTDQINAASSMLLFPTVNGPQWPKRLFQTICPSTTRDADMVSCDVDGKLGRGVEPPLRTAITRHAQQSDLKLEGWPTKRGTSNRQPQRPTVESGSDTARARRRARQSTSPAVHLGAKTQHSPFLQPVCSSSDDTKKPLFACPFYKLDPDTYRDCRRFELSRVKDVKQHLQRKHSPPSYCNRCYKVFGTKESLADHQRGDDPCERRDGPLPGSISEQQWQKLSQQYQSRGKPVEEQWRDFWRILFPGRDPPRSVYLDNELAETISRMRAFWSIKKEDITRRTVRETGANATRLNTDDPGCFVHLFGRFLEDFLGQFEAETASSSSVGAATPPDSMVGSPYVHNPTWEDTASVASTVVDPYFIMESGSVLSNNGHLLGVEVRTPSPWGSQQLLAPFSRNFSASVSTDSFSNFYGSEQLQYDSLMEGASDQGYWMQPCDEAPVQMCGQLLGNPMVLISSQPAPPQHRYTWPLPSTETWY</sequence>
<dbReference type="PANTHER" id="PTHR38166:SF1">
    <property type="entry name" value="C2H2-TYPE DOMAIN-CONTAINING PROTEIN"/>
    <property type="match status" value="1"/>
</dbReference>
<evidence type="ECO:0008006" key="4">
    <source>
        <dbReference type="Google" id="ProtNLM"/>
    </source>
</evidence>
<feature type="region of interest" description="Disordered" evidence="1">
    <location>
        <begin position="92"/>
        <end position="172"/>
    </location>
</feature>
<feature type="compositionally biased region" description="Polar residues" evidence="1">
    <location>
        <begin position="159"/>
        <end position="172"/>
    </location>
</feature>
<feature type="compositionally biased region" description="Polar residues" evidence="1">
    <location>
        <begin position="120"/>
        <end position="137"/>
    </location>
</feature>
<protein>
    <recommendedName>
        <fullName evidence="4">C2H2-type domain-containing protein</fullName>
    </recommendedName>
</protein>
<evidence type="ECO:0000256" key="1">
    <source>
        <dbReference type="SAM" id="MobiDB-lite"/>
    </source>
</evidence>
<dbReference type="Proteomes" id="UP001172102">
    <property type="component" value="Unassembled WGS sequence"/>
</dbReference>